<comment type="caution">
    <text evidence="2">The sequence shown here is derived from an EMBL/GenBank/DDBJ whole genome shotgun (WGS) entry which is preliminary data.</text>
</comment>
<dbReference type="AlphaFoldDB" id="A0ABD2MKY2"/>
<name>A0ABD2MKY2_9CUCU</name>
<dbReference type="InterPro" id="IPR011989">
    <property type="entry name" value="ARM-like"/>
</dbReference>
<accession>A0ABD2MKY2</accession>
<dbReference type="InterPro" id="IPR016024">
    <property type="entry name" value="ARM-type_fold"/>
</dbReference>
<dbReference type="Proteomes" id="UP001516400">
    <property type="component" value="Unassembled WGS sequence"/>
</dbReference>
<gene>
    <name evidence="2" type="ORF">HHI36_011161</name>
</gene>
<keyword evidence="3" id="KW-1185">Reference proteome</keyword>
<keyword evidence="1" id="KW-0677">Repeat</keyword>
<dbReference type="SUPFAM" id="SSF48371">
    <property type="entry name" value="ARM repeat"/>
    <property type="match status" value="1"/>
</dbReference>
<evidence type="ECO:0000313" key="2">
    <source>
        <dbReference type="EMBL" id="KAL3267013.1"/>
    </source>
</evidence>
<dbReference type="EMBL" id="JABFTP020000001">
    <property type="protein sequence ID" value="KAL3267013.1"/>
    <property type="molecule type" value="Genomic_DNA"/>
</dbReference>
<reference evidence="2 3" key="1">
    <citation type="journal article" date="2021" name="BMC Biol.">
        <title>Horizontally acquired antibacterial genes associated with adaptive radiation of ladybird beetles.</title>
        <authorList>
            <person name="Li H.S."/>
            <person name="Tang X.F."/>
            <person name="Huang Y.H."/>
            <person name="Xu Z.Y."/>
            <person name="Chen M.L."/>
            <person name="Du X.Y."/>
            <person name="Qiu B.Y."/>
            <person name="Chen P.T."/>
            <person name="Zhang W."/>
            <person name="Slipinski A."/>
            <person name="Escalona H.E."/>
            <person name="Waterhouse R.M."/>
            <person name="Zwick A."/>
            <person name="Pang H."/>
        </authorList>
    </citation>
    <scope>NUCLEOTIDE SEQUENCE [LARGE SCALE GENOMIC DNA]</scope>
    <source>
        <strain evidence="2">SYSU2018</strain>
    </source>
</reference>
<dbReference type="InterPro" id="IPR042856">
    <property type="entry name" value="RSP14"/>
</dbReference>
<evidence type="ECO:0000313" key="3">
    <source>
        <dbReference type="Proteomes" id="UP001516400"/>
    </source>
</evidence>
<dbReference type="Pfam" id="PF02985">
    <property type="entry name" value="HEAT"/>
    <property type="match status" value="1"/>
</dbReference>
<evidence type="ECO:0000256" key="1">
    <source>
        <dbReference type="ARBA" id="ARBA00022737"/>
    </source>
</evidence>
<dbReference type="Gene3D" id="1.25.10.10">
    <property type="entry name" value="Leucine-rich Repeat Variant"/>
    <property type="match status" value="1"/>
</dbReference>
<sequence>MQHDFDPTKRFLPFGRSGIPILKRDLQQIDVQMVLRTLSTMNDLLKNPEKGYEAIRLKVPDRLLTVIPREEQFVRERCCLSYQLLSNYADGKIAMTANPKIIEQFRKLIQDPKPEVRLKAAFCLENIASFWMTADNLVEAGFIKSLMDRIAIDEHDISAVHLATLDHLMYGSGKYIGMEAGAFDLMVRLLDAPDIDVRKGALRCLLLMTSTDLGKQMAAKCNLLPTIVRILHEDEQLYVCAASVLIYCTMLVQAKAASAKMKMIPTRLVRLCKNHLNPDLQLFCLKALTNIAEHPDVRNLLRKKHLGRIKRIHVTSDLLRKHKEKLLSVVTWDPSDLYCTMTIGNKGDSHV</sequence>
<proteinExistence type="predicted"/>
<dbReference type="PANTHER" id="PTHR15599">
    <property type="entry name" value="RTDR1"/>
    <property type="match status" value="1"/>
</dbReference>
<dbReference type="InterPro" id="IPR000357">
    <property type="entry name" value="HEAT"/>
</dbReference>
<dbReference type="PANTHER" id="PTHR15599:SF1">
    <property type="entry name" value="RADIAL SPOKE HEAD 14 HOMOLOG"/>
    <property type="match status" value="1"/>
</dbReference>
<protein>
    <recommendedName>
        <fullName evidence="4">Rhabdoid tumor deletion region protein 1</fullName>
    </recommendedName>
</protein>
<evidence type="ECO:0008006" key="4">
    <source>
        <dbReference type="Google" id="ProtNLM"/>
    </source>
</evidence>
<organism evidence="2 3">
    <name type="scientific">Cryptolaemus montrouzieri</name>
    <dbReference type="NCBI Taxonomy" id="559131"/>
    <lineage>
        <taxon>Eukaryota</taxon>
        <taxon>Metazoa</taxon>
        <taxon>Ecdysozoa</taxon>
        <taxon>Arthropoda</taxon>
        <taxon>Hexapoda</taxon>
        <taxon>Insecta</taxon>
        <taxon>Pterygota</taxon>
        <taxon>Neoptera</taxon>
        <taxon>Endopterygota</taxon>
        <taxon>Coleoptera</taxon>
        <taxon>Polyphaga</taxon>
        <taxon>Cucujiformia</taxon>
        <taxon>Coccinelloidea</taxon>
        <taxon>Coccinellidae</taxon>
        <taxon>Scymninae</taxon>
        <taxon>Scymnini</taxon>
        <taxon>Cryptolaemus</taxon>
    </lineage>
</organism>